<accession>A0A4Y8WHS8</accession>
<dbReference type="GO" id="GO:0003700">
    <property type="term" value="F:DNA-binding transcription factor activity"/>
    <property type="evidence" value="ECO:0007669"/>
    <property type="project" value="InterPro"/>
</dbReference>
<dbReference type="SUPFAM" id="SSF51215">
    <property type="entry name" value="Regulatory protein AraC"/>
    <property type="match status" value="1"/>
</dbReference>
<dbReference type="InterPro" id="IPR018060">
    <property type="entry name" value="HTH_AraC"/>
</dbReference>
<organism evidence="5 6">
    <name type="scientific">Vibrio ouci</name>
    <dbReference type="NCBI Taxonomy" id="2499078"/>
    <lineage>
        <taxon>Bacteria</taxon>
        <taxon>Pseudomonadati</taxon>
        <taxon>Pseudomonadota</taxon>
        <taxon>Gammaproteobacteria</taxon>
        <taxon>Vibrionales</taxon>
        <taxon>Vibrionaceae</taxon>
        <taxon>Vibrio</taxon>
    </lineage>
</organism>
<dbReference type="InterPro" id="IPR037923">
    <property type="entry name" value="HTH-like"/>
</dbReference>
<proteinExistence type="predicted"/>
<keyword evidence="6" id="KW-1185">Reference proteome</keyword>
<dbReference type="EMBL" id="SATR01000008">
    <property type="protein sequence ID" value="TFH92196.1"/>
    <property type="molecule type" value="Genomic_DNA"/>
</dbReference>
<dbReference type="OrthoDB" id="9816011at2"/>
<dbReference type="SUPFAM" id="SSF46689">
    <property type="entry name" value="Homeodomain-like"/>
    <property type="match status" value="2"/>
</dbReference>
<sequence length="288" mass="33878">MKGHLEKVPQRIGASWRYRKVVEETKNYGWHRHKEYEIAIHRHFEGRCFIGHHEVEICHNNMVLVGPNLPHAIYADKVKPGARCETHIIWFRKEWIDQLIISCHELEPLKQILKDASQGVLFSPHVAENIVQTLDANHDLPAHQQLLGLFNVLGLLIDDKDRRILSNPIKISNEDAETITRVERAEAYLQQYYAQSVTANDLAKHLFISESSVRRLFQKHYNESYSQRLKKIRLNVACDLLMNTDLPINLIVEQVGYDNQSNFNRQFKTYKRVTPREYRNSTKHIRKR</sequence>
<dbReference type="SMART" id="SM00342">
    <property type="entry name" value="HTH_ARAC"/>
    <property type="match status" value="1"/>
</dbReference>
<dbReference type="PANTHER" id="PTHR43280">
    <property type="entry name" value="ARAC-FAMILY TRANSCRIPTIONAL REGULATOR"/>
    <property type="match status" value="1"/>
</dbReference>
<dbReference type="InterPro" id="IPR003313">
    <property type="entry name" value="AraC-bd"/>
</dbReference>
<dbReference type="PROSITE" id="PS01124">
    <property type="entry name" value="HTH_ARAC_FAMILY_2"/>
    <property type="match status" value="1"/>
</dbReference>
<feature type="domain" description="HTH araC/xylS-type" evidence="4">
    <location>
        <begin position="183"/>
        <end position="281"/>
    </location>
</feature>
<dbReference type="RefSeq" id="WP_134834894.1">
    <property type="nucleotide sequence ID" value="NZ_SATR01000008.1"/>
</dbReference>
<keyword evidence="3" id="KW-0804">Transcription</keyword>
<dbReference type="Pfam" id="PF12833">
    <property type="entry name" value="HTH_18"/>
    <property type="match status" value="1"/>
</dbReference>
<keyword evidence="2" id="KW-0238">DNA-binding</keyword>
<dbReference type="PANTHER" id="PTHR43280:SF27">
    <property type="entry name" value="TRANSCRIPTIONAL REGULATOR MTLR"/>
    <property type="match status" value="1"/>
</dbReference>
<protein>
    <submittedName>
        <fullName evidence="5">AraC family transcriptional regulator</fullName>
    </submittedName>
</protein>
<comment type="caution">
    <text evidence="5">The sequence shown here is derived from an EMBL/GenBank/DDBJ whole genome shotgun (WGS) entry which is preliminary data.</text>
</comment>
<evidence type="ECO:0000313" key="6">
    <source>
        <dbReference type="Proteomes" id="UP000297753"/>
    </source>
</evidence>
<reference evidence="5 6" key="1">
    <citation type="submission" date="2019-01" db="EMBL/GenBank/DDBJ databases">
        <title>Vibrio BEI176 sp. nov, a marine bacterium isolated from China: eastern marignal seas.</title>
        <authorList>
            <person name="Li B."/>
        </authorList>
    </citation>
    <scope>NUCLEOTIDE SEQUENCE [LARGE SCALE GENOMIC DNA]</scope>
    <source>
        <strain evidence="5 6">BEI176</strain>
    </source>
</reference>
<dbReference type="InterPro" id="IPR009057">
    <property type="entry name" value="Homeodomain-like_sf"/>
</dbReference>
<dbReference type="AlphaFoldDB" id="A0A4Y8WHS8"/>
<evidence type="ECO:0000259" key="4">
    <source>
        <dbReference type="PROSITE" id="PS01124"/>
    </source>
</evidence>
<name>A0A4Y8WHS8_9VIBR</name>
<evidence type="ECO:0000256" key="3">
    <source>
        <dbReference type="ARBA" id="ARBA00023163"/>
    </source>
</evidence>
<dbReference type="Pfam" id="PF02311">
    <property type="entry name" value="AraC_binding"/>
    <property type="match status" value="1"/>
</dbReference>
<evidence type="ECO:0000256" key="1">
    <source>
        <dbReference type="ARBA" id="ARBA00023015"/>
    </source>
</evidence>
<keyword evidence="1" id="KW-0805">Transcription regulation</keyword>
<dbReference type="Gene3D" id="1.10.10.60">
    <property type="entry name" value="Homeodomain-like"/>
    <property type="match status" value="2"/>
</dbReference>
<dbReference type="GO" id="GO:0043565">
    <property type="term" value="F:sequence-specific DNA binding"/>
    <property type="evidence" value="ECO:0007669"/>
    <property type="project" value="InterPro"/>
</dbReference>
<gene>
    <name evidence="5" type="ORF">ELS82_07210</name>
</gene>
<dbReference type="Proteomes" id="UP000297753">
    <property type="component" value="Unassembled WGS sequence"/>
</dbReference>
<evidence type="ECO:0000313" key="5">
    <source>
        <dbReference type="EMBL" id="TFH92196.1"/>
    </source>
</evidence>
<evidence type="ECO:0000256" key="2">
    <source>
        <dbReference type="ARBA" id="ARBA00023125"/>
    </source>
</evidence>